<feature type="transmembrane region" description="Helical" evidence="1">
    <location>
        <begin position="119"/>
        <end position="140"/>
    </location>
</feature>
<organism evidence="3 4">
    <name type="scientific">Candidatus Aveggerthella stercoripullorum</name>
    <dbReference type="NCBI Taxonomy" id="2840688"/>
    <lineage>
        <taxon>Bacteria</taxon>
        <taxon>Bacillati</taxon>
        <taxon>Actinomycetota</taxon>
        <taxon>Coriobacteriia</taxon>
        <taxon>Eggerthellales</taxon>
        <taxon>Eggerthellaceae</taxon>
        <taxon>Eggerthellaceae incertae sedis</taxon>
        <taxon>Candidatus Aveggerthella</taxon>
    </lineage>
</organism>
<dbReference type="AlphaFoldDB" id="A0A9D0ZYU4"/>
<name>A0A9D0ZYU4_9ACTN</name>
<proteinExistence type="predicted"/>
<dbReference type="Proteomes" id="UP000824261">
    <property type="component" value="Unassembled WGS sequence"/>
</dbReference>
<sequence length="142" mass="15386">MKSFSQYPRSSQAGFIVGIAFVIFGLFRLATMGHGPEWWVTLVAFVGRAMDFLWPIALMVVGGVILWAGLTGRLEGALAGKFNGPLQRSTVDRRLLGVCGGLAHFLGVNSVIVRVVAVLLLFVSPWFCLVVYLAMGLLMARA</sequence>
<keyword evidence="1" id="KW-0472">Membrane</keyword>
<dbReference type="Pfam" id="PF04024">
    <property type="entry name" value="PspC"/>
    <property type="match status" value="1"/>
</dbReference>
<dbReference type="InterPro" id="IPR007168">
    <property type="entry name" value="Phageshock_PspC_N"/>
</dbReference>
<reference evidence="3" key="1">
    <citation type="submission" date="2020-10" db="EMBL/GenBank/DDBJ databases">
        <authorList>
            <person name="Gilroy R."/>
        </authorList>
    </citation>
    <scope>NUCLEOTIDE SEQUENCE</scope>
    <source>
        <strain evidence="3">ChiGjej1B1-2707</strain>
    </source>
</reference>
<feature type="transmembrane region" description="Helical" evidence="1">
    <location>
        <begin position="52"/>
        <end position="74"/>
    </location>
</feature>
<keyword evidence="1" id="KW-1133">Transmembrane helix</keyword>
<feature type="transmembrane region" description="Helical" evidence="1">
    <location>
        <begin position="12"/>
        <end position="32"/>
    </location>
</feature>
<feature type="domain" description="Phage shock protein PspC N-terminal" evidence="2">
    <location>
        <begin position="85"/>
        <end position="139"/>
    </location>
</feature>
<evidence type="ECO:0000313" key="3">
    <source>
        <dbReference type="EMBL" id="HIR00696.1"/>
    </source>
</evidence>
<accession>A0A9D0ZYU4</accession>
<evidence type="ECO:0000259" key="2">
    <source>
        <dbReference type="Pfam" id="PF04024"/>
    </source>
</evidence>
<feature type="transmembrane region" description="Helical" evidence="1">
    <location>
        <begin position="95"/>
        <end position="113"/>
    </location>
</feature>
<gene>
    <name evidence="3" type="ORF">IAA69_00235</name>
</gene>
<evidence type="ECO:0000313" key="4">
    <source>
        <dbReference type="Proteomes" id="UP000824261"/>
    </source>
</evidence>
<evidence type="ECO:0000256" key="1">
    <source>
        <dbReference type="SAM" id="Phobius"/>
    </source>
</evidence>
<dbReference type="EMBL" id="DVGB01000003">
    <property type="protein sequence ID" value="HIR00696.1"/>
    <property type="molecule type" value="Genomic_DNA"/>
</dbReference>
<comment type="caution">
    <text evidence="3">The sequence shown here is derived from an EMBL/GenBank/DDBJ whole genome shotgun (WGS) entry which is preliminary data.</text>
</comment>
<reference evidence="3" key="2">
    <citation type="journal article" date="2021" name="PeerJ">
        <title>Extensive microbial diversity within the chicken gut microbiome revealed by metagenomics and culture.</title>
        <authorList>
            <person name="Gilroy R."/>
            <person name="Ravi A."/>
            <person name="Getino M."/>
            <person name="Pursley I."/>
            <person name="Horton D.L."/>
            <person name="Alikhan N.F."/>
            <person name="Baker D."/>
            <person name="Gharbi K."/>
            <person name="Hall N."/>
            <person name="Watson M."/>
            <person name="Adriaenssens E.M."/>
            <person name="Foster-Nyarko E."/>
            <person name="Jarju S."/>
            <person name="Secka A."/>
            <person name="Antonio M."/>
            <person name="Oren A."/>
            <person name="Chaudhuri R.R."/>
            <person name="La Ragione R."/>
            <person name="Hildebrand F."/>
            <person name="Pallen M.J."/>
        </authorList>
    </citation>
    <scope>NUCLEOTIDE SEQUENCE</scope>
    <source>
        <strain evidence="3">ChiGjej1B1-2707</strain>
    </source>
</reference>
<protein>
    <submittedName>
        <fullName evidence="3">PspC domain-containing protein</fullName>
    </submittedName>
</protein>
<keyword evidence="1" id="KW-0812">Transmembrane</keyword>